<evidence type="ECO:0000256" key="7">
    <source>
        <dbReference type="ARBA" id="ARBA00022741"/>
    </source>
</evidence>
<evidence type="ECO:0000313" key="21">
    <source>
        <dbReference type="EMBL" id="NYV27860.1"/>
    </source>
</evidence>
<accession>A0A7Z0TAB9</accession>
<evidence type="ECO:0000256" key="6">
    <source>
        <dbReference type="ARBA" id="ARBA00022692"/>
    </source>
</evidence>
<feature type="transmembrane region" description="Helical" evidence="19">
    <location>
        <begin position="27"/>
        <end position="46"/>
    </location>
</feature>
<keyword evidence="6 19" id="KW-0812">Transmembrane</keyword>
<dbReference type="AlphaFoldDB" id="A0A7Z0TAB9"/>
<evidence type="ECO:0000256" key="16">
    <source>
        <dbReference type="PIRSR" id="PIRSR600829-2"/>
    </source>
</evidence>
<keyword evidence="3" id="KW-1003">Cell membrane</keyword>
<feature type="transmembrane region" description="Helical" evidence="19">
    <location>
        <begin position="173"/>
        <end position="202"/>
    </location>
</feature>
<evidence type="ECO:0000256" key="9">
    <source>
        <dbReference type="ARBA" id="ARBA00022840"/>
    </source>
</evidence>
<dbReference type="PROSITE" id="PS01069">
    <property type="entry name" value="DAGK_PROKAR"/>
    <property type="match status" value="1"/>
</dbReference>
<dbReference type="InterPro" id="IPR000829">
    <property type="entry name" value="DAGK"/>
</dbReference>
<dbReference type="SUPFAM" id="SSF48317">
    <property type="entry name" value="Acid phosphatase/Vanadium-dependent haloperoxidase"/>
    <property type="match status" value="1"/>
</dbReference>
<dbReference type="Proteomes" id="UP000526184">
    <property type="component" value="Unassembled WGS sequence"/>
</dbReference>
<dbReference type="PANTHER" id="PTHR34299:SF1">
    <property type="entry name" value="DIACYLGLYCEROL KINASE"/>
    <property type="match status" value="1"/>
</dbReference>
<dbReference type="CDD" id="cd14266">
    <property type="entry name" value="UDPK_IM_PAP2_like"/>
    <property type="match status" value="1"/>
</dbReference>
<feature type="transmembrane region" description="Helical" evidence="19">
    <location>
        <begin position="214"/>
        <end position="236"/>
    </location>
</feature>
<evidence type="ECO:0000256" key="15">
    <source>
        <dbReference type="PIRSR" id="PIRSR600829-1"/>
    </source>
</evidence>
<feature type="transmembrane region" description="Helical" evidence="19">
    <location>
        <begin position="93"/>
        <end position="114"/>
    </location>
</feature>
<evidence type="ECO:0000256" key="5">
    <source>
        <dbReference type="ARBA" id="ARBA00022679"/>
    </source>
</evidence>
<dbReference type="Gene3D" id="1.20.144.10">
    <property type="entry name" value="Phosphatidic acid phosphatase type 2/haloperoxidase"/>
    <property type="match status" value="1"/>
</dbReference>
<evidence type="ECO:0000256" key="19">
    <source>
        <dbReference type="SAM" id="Phobius"/>
    </source>
</evidence>
<feature type="binding site" evidence="17">
    <location>
        <position position="74"/>
    </location>
    <ligand>
        <name>ATP</name>
        <dbReference type="ChEBI" id="CHEBI:30616"/>
    </ligand>
</feature>
<dbReference type="Gene3D" id="1.10.287.3610">
    <property type="match status" value="1"/>
</dbReference>
<name>A0A7Z0TAB9_9FUSO</name>
<dbReference type="Pfam" id="PF01569">
    <property type="entry name" value="PAP2"/>
    <property type="match status" value="1"/>
</dbReference>
<evidence type="ECO:0000256" key="4">
    <source>
        <dbReference type="ARBA" id="ARBA00022516"/>
    </source>
</evidence>
<comment type="cofactor">
    <cofactor evidence="18">
        <name>Mg(2+)</name>
        <dbReference type="ChEBI" id="CHEBI:18420"/>
    </cofactor>
    <text evidence="18">Mn(2+), Zn(2+), Cd(2+) and Co(2+) support activity to lesser extents.</text>
</comment>
<keyword evidence="4" id="KW-0444">Lipid biosynthesis</keyword>
<dbReference type="PANTHER" id="PTHR34299">
    <property type="entry name" value="DIACYLGLYCEROL KINASE"/>
    <property type="match status" value="1"/>
</dbReference>
<keyword evidence="18" id="KW-0460">Magnesium</keyword>
<dbReference type="GO" id="GO:0008654">
    <property type="term" value="P:phospholipid biosynthetic process"/>
    <property type="evidence" value="ECO:0007669"/>
    <property type="project" value="UniProtKB-KW"/>
</dbReference>
<sequence>MKNNKVSQIDSFNNAINGILHAISTELHMKIHIFFAIFVLILSLIIDISKFEIIILIIMITLVIFSELINTAVEKIVDLVSPEYNEIAKFAKDVAAGAVLVNAIGAIGVGYLIFYDRLISLYFSGDNFFKLVGRIGNVTMIILALVSLSVIILKSYFKKGTLLEGGMPSGHSAIAFAMLAIVMFLTSNPRIITLVLLMALLVAQSRVKSKIHTLKEVVVGAILGFGISFLVLEILYKFGTLIN</sequence>
<feature type="binding site" evidence="18">
    <location>
        <position position="26"/>
    </location>
    <ligand>
        <name>a divalent metal cation</name>
        <dbReference type="ChEBI" id="CHEBI:60240"/>
    </ligand>
</feature>
<feature type="transmembrane region" description="Helical" evidence="19">
    <location>
        <begin position="135"/>
        <end position="153"/>
    </location>
</feature>
<reference evidence="21 22" key="1">
    <citation type="submission" date="2020-05" db="EMBL/GenBank/DDBJ databases">
        <title>Streptobacillus felis strain LHL191014123.</title>
        <authorList>
            <person name="Fawzy A."/>
            <person name="Rau J."/>
            <person name="Risse K."/>
            <person name="Schauerte N."/>
            <person name="Geiger C."/>
            <person name="Blom J."/>
            <person name="Imirzalioglu C."/>
            <person name="Falgenhauer J."/>
            <person name="Bach A."/>
            <person name="Herden C."/>
            <person name="Eisenberg T."/>
        </authorList>
    </citation>
    <scope>NUCLEOTIDE SEQUENCE [LARGE SCALE GENOMIC DNA]</scope>
    <source>
        <strain evidence="21 22">LHL191014123</strain>
    </source>
</reference>
<dbReference type="SMART" id="SM00014">
    <property type="entry name" value="acidPPc"/>
    <property type="match status" value="1"/>
</dbReference>
<dbReference type="RefSeq" id="WP_067322037.1">
    <property type="nucleotide sequence ID" value="NZ_CBCRWS010000019.1"/>
</dbReference>
<keyword evidence="13" id="KW-0594">Phospholipid biosynthesis</keyword>
<evidence type="ECO:0000256" key="8">
    <source>
        <dbReference type="ARBA" id="ARBA00022777"/>
    </source>
</evidence>
<dbReference type="InterPro" id="IPR036945">
    <property type="entry name" value="DAGK_sf"/>
</dbReference>
<dbReference type="GO" id="GO:0046872">
    <property type="term" value="F:metal ion binding"/>
    <property type="evidence" value="ECO:0007669"/>
    <property type="project" value="UniProtKB-KW"/>
</dbReference>
<keyword evidence="22" id="KW-1185">Reference proteome</keyword>
<dbReference type="GO" id="GO:0016301">
    <property type="term" value="F:kinase activity"/>
    <property type="evidence" value="ECO:0007669"/>
    <property type="project" value="UniProtKB-KW"/>
</dbReference>
<feature type="domain" description="Phosphatidic acid phosphatase type 2/haloperoxidase" evidence="20">
    <location>
        <begin position="91"/>
        <end position="232"/>
    </location>
</feature>
<proteinExistence type="inferred from homology"/>
<dbReference type="InterPro" id="IPR036938">
    <property type="entry name" value="PAP2/HPO_sf"/>
</dbReference>
<evidence type="ECO:0000256" key="1">
    <source>
        <dbReference type="ARBA" id="ARBA00004651"/>
    </source>
</evidence>
<evidence type="ECO:0000259" key="20">
    <source>
        <dbReference type="SMART" id="SM00014"/>
    </source>
</evidence>
<feature type="binding site" evidence="16">
    <location>
        <position position="67"/>
    </location>
    <ligand>
        <name>substrate</name>
    </ligand>
</feature>
<keyword evidence="14" id="KW-1208">Phospholipid metabolism</keyword>
<keyword evidence="9 17" id="KW-0067">ATP-binding</keyword>
<dbReference type="InterPro" id="IPR000326">
    <property type="entry name" value="PAP2/HPO"/>
</dbReference>
<feature type="transmembrane region" description="Helical" evidence="19">
    <location>
        <begin position="53"/>
        <end position="73"/>
    </location>
</feature>
<keyword evidence="10 19" id="KW-1133">Transmembrane helix</keyword>
<organism evidence="21 22">
    <name type="scientific">Streptobacillus felis</name>
    <dbReference type="NCBI Taxonomy" id="1384509"/>
    <lineage>
        <taxon>Bacteria</taxon>
        <taxon>Fusobacteriati</taxon>
        <taxon>Fusobacteriota</taxon>
        <taxon>Fusobacteriia</taxon>
        <taxon>Fusobacteriales</taxon>
        <taxon>Leptotrichiaceae</taxon>
        <taxon>Streptobacillus</taxon>
    </lineage>
</organism>
<keyword evidence="12 19" id="KW-0472">Membrane</keyword>
<keyword evidence="8 21" id="KW-0418">Kinase</keyword>
<dbReference type="OrthoDB" id="9789934at2"/>
<gene>
    <name evidence="21" type="ORF">HP397_03355</name>
</gene>
<dbReference type="GO" id="GO:0005886">
    <property type="term" value="C:plasma membrane"/>
    <property type="evidence" value="ECO:0007669"/>
    <property type="project" value="UniProtKB-SubCell"/>
</dbReference>
<comment type="similarity">
    <text evidence="2">Belongs to the bacterial diacylglycerol kinase family.</text>
</comment>
<comment type="subcellular location">
    <subcellularLocation>
        <location evidence="1">Cell membrane</location>
        <topology evidence="1">Multi-pass membrane protein</topology>
    </subcellularLocation>
</comment>
<comment type="caution">
    <text evidence="21">The sequence shown here is derived from an EMBL/GenBank/DDBJ whole genome shotgun (WGS) entry which is preliminary data.</text>
</comment>
<keyword evidence="11" id="KW-0443">Lipid metabolism</keyword>
<protein>
    <submittedName>
        <fullName evidence="21">Diacylglycerol kinase</fullName>
    </submittedName>
</protein>
<keyword evidence="7 17" id="KW-0547">Nucleotide-binding</keyword>
<dbReference type="GO" id="GO:0005524">
    <property type="term" value="F:ATP binding"/>
    <property type="evidence" value="ECO:0007669"/>
    <property type="project" value="UniProtKB-KW"/>
</dbReference>
<evidence type="ECO:0000256" key="17">
    <source>
        <dbReference type="PIRSR" id="PIRSR600829-3"/>
    </source>
</evidence>
<feature type="active site" description="Proton acceptor" evidence="15">
    <location>
        <position position="67"/>
    </location>
</feature>
<feature type="binding site" evidence="17">
    <location>
        <begin position="92"/>
        <end position="93"/>
    </location>
    <ligand>
        <name>ATP</name>
        <dbReference type="ChEBI" id="CHEBI:30616"/>
    </ligand>
</feature>
<evidence type="ECO:0000256" key="3">
    <source>
        <dbReference type="ARBA" id="ARBA00022475"/>
    </source>
</evidence>
<feature type="binding site" evidence="17">
    <location>
        <position position="26"/>
    </location>
    <ligand>
        <name>ATP</name>
        <dbReference type="ChEBI" id="CHEBI:30616"/>
    </ligand>
</feature>
<dbReference type="Pfam" id="PF01219">
    <property type="entry name" value="DAGK_prokar"/>
    <property type="match status" value="1"/>
</dbReference>
<evidence type="ECO:0000256" key="2">
    <source>
        <dbReference type="ARBA" id="ARBA00005967"/>
    </source>
</evidence>
<keyword evidence="18" id="KW-0479">Metal-binding</keyword>
<keyword evidence="5" id="KW-0808">Transferase</keyword>
<evidence type="ECO:0000256" key="18">
    <source>
        <dbReference type="PIRSR" id="PIRSR600829-4"/>
    </source>
</evidence>
<feature type="binding site" evidence="18">
    <location>
        <position position="74"/>
    </location>
    <ligand>
        <name>a divalent metal cation</name>
        <dbReference type="ChEBI" id="CHEBI:60240"/>
    </ligand>
</feature>
<evidence type="ECO:0000313" key="22">
    <source>
        <dbReference type="Proteomes" id="UP000526184"/>
    </source>
</evidence>
<evidence type="ECO:0000256" key="14">
    <source>
        <dbReference type="ARBA" id="ARBA00023264"/>
    </source>
</evidence>
<dbReference type="EMBL" id="JABMKT010000014">
    <property type="protein sequence ID" value="NYV27860.1"/>
    <property type="molecule type" value="Genomic_DNA"/>
</dbReference>
<evidence type="ECO:0000256" key="11">
    <source>
        <dbReference type="ARBA" id="ARBA00023098"/>
    </source>
</evidence>
<evidence type="ECO:0000256" key="12">
    <source>
        <dbReference type="ARBA" id="ARBA00023136"/>
    </source>
</evidence>
<evidence type="ECO:0000256" key="13">
    <source>
        <dbReference type="ARBA" id="ARBA00023209"/>
    </source>
</evidence>
<evidence type="ECO:0000256" key="10">
    <source>
        <dbReference type="ARBA" id="ARBA00022989"/>
    </source>
</evidence>